<evidence type="ECO:0000313" key="2">
    <source>
        <dbReference type="EMBL" id="GGE62212.1"/>
    </source>
</evidence>
<reference evidence="2" key="2">
    <citation type="submission" date="2020-09" db="EMBL/GenBank/DDBJ databases">
        <authorList>
            <person name="Sun Q."/>
            <person name="Zhou Y."/>
        </authorList>
    </citation>
    <scope>NUCLEOTIDE SEQUENCE</scope>
    <source>
        <strain evidence="2">CGMCC 1.12698</strain>
    </source>
</reference>
<evidence type="ECO:0000313" key="3">
    <source>
        <dbReference type="Proteomes" id="UP000605259"/>
    </source>
</evidence>
<reference evidence="2" key="1">
    <citation type="journal article" date="2014" name="Int. J. Syst. Evol. Microbiol.">
        <title>Complete genome sequence of Corynebacterium casei LMG S-19264T (=DSM 44701T), isolated from a smear-ripened cheese.</title>
        <authorList>
            <consortium name="US DOE Joint Genome Institute (JGI-PGF)"/>
            <person name="Walter F."/>
            <person name="Albersmeier A."/>
            <person name="Kalinowski J."/>
            <person name="Ruckert C."/>
        </authorList>
    </citation>
    <scope>NUCLEOTIDE SEQUENCE</scope>
    <source>
        <strain evidence="2">CGMCC 1.12698</strain>
    </source>
</reference>
<sequence length="618" mass="70474">MEKVHEMMRPKIKRDTFFYYDNKKGVYFRNNVNSFWMEGNTVAQWIEKLWPMLNGEHSLHELTNSLPEEYRRRVYDIVGALAKNDFVRDVSSDRSHDLRQDIIHRYASQVEFLDSIGNSGAARFESYRQTKVLAIGSGSFLLSLVSSLLESGLAKFHVFVTDSSATNRKRLEEVVVHHRKSDQEVSVGEMKGDTFIPGIIGSYDAILYVSPNGNREELQFFHTLCKQEGKLFVPAICLDGVGLAGPIVHPDYEGCWETAWRSLHKQLFTTKKEECAPTVESILANIITFELVKKRSGLAEATQENKVYIMNLETLEGQWHSFIGHPSPINVESIRYVEDILTHIEKDTRTCSSTELFQTATSITSEETGIFHKWEERELSQVPLAQFCVQAVNPSSDGPAELLREIICVGLTHEEAQREATLCGLESYMKSVYPSVHVGVGTSSIEGISRALQQCLTNELQKKEREMKFARVQLEPIEDKRCEFYLQALNTMKQEYTIGIGENICGFPVMCLQTNNNSYCSVALNQTLALRNVLQCALRDLQNKVKSSSFFSIQLLEEKPSPYISIPVYEETEQRETLQYALNVLQKEKKNPLVYELPLHSSFQHDVVIYGVTLREEE</sequence>
<name>A0A917AQ25_9BACI</name>
<proteinExistence type="predicted"/>
<feature type="coiled-coil region" evidence="1">
    <location>
        <begin position="453"/>
        <end position="480"/>
    </location>
</feature>
<comment type="caution">
    <text evidence="2">The sequence shown here is derived from an EMBL/GenBank/DDBJ whole genome shotgun (WGS) entry which is preliminary data.</text>
</comment>
<dbReference type="RefSeq" id="WP_188387359.1">
    <property type="nucleotide sequence ID" value="NZ_BMFK01000001.1"/>
</dbReference>
<dbReference type="Gene3D" id="3.40.50.720">
    <property type="entry name" value="NAD(P)-binding Rossmann-like Domain"/>
    <property type="match status" value="1"/>
</dbReference>
<evidence type="ECO:0000256" key="1">
    <source>
        <dbReference type="SAM" id="Coils"/>
    </source>
</evidence>
<dbReference type="Proteomes" id="UP000605259">
    <property type="component" value="Unassembled WGS sequence"/>
</dbReference>
<dbReference type="InterPro" id="IPR022368">
    <property type="entry name" value="Thiazole_bacteriocin_mat_put"/>
</dbReference>
<dbReference type="EMBL" id="BMFK01000001">
    <property type="protein sequence ID" value="GGE62212.1"/>
    <property type="molecule type" value="Genomic_DNA"/>
</dbReference>
<keyword evidence="3" id="KW-1185">Reference proteome</keyword>
<keyword evidence="1" id="KW-0175">Coiled coil</keyword>
<accession>A0A917AQ25</accession>
<gene>
    <name evidence="2" type="ORF">GCM10007140_10590</name>
</gene>
<dbReference type="NCBIfam" id="TIGR03693">
    <property type="entry name" value="ocin_ThiF_like"/>
    <property type="match status" value="1"/>
</dbReference>
<dbReference type="AlphaFoldDB" id="A0A917AQ25"/>
<protein>
    <submittedName>
        <fullName evidence="2">Thiazole-containing bacteriocin maturation protein</fullName>
    </submittedName>
</protein>
<organism evidence="2 3">
    <name type="scientific">Priestia taiwanensis</name>
    <dbReference type="NCBI Taxonomy" id="1347902"/>
    <lineage>
        <taxon>Bacteria</taxon>
        <taxon>Bacillati</taxon>
        <taxon>Bacillota</taxon>
        <taxon>Bacilli</taxon>
        <taxon>Bacillales</taxon>
        <taxon>Bacillaceae</taxon>
        <taxon>Priestia</taxon>
    </lineage>
</organism>